<dbReference type="Proteomes" id="UP001153269">
    <property type="component" value="Unassembled WGS sequence"/>
</dbReference>
<proteinExistence type="predicted"/>
<keyword evidence="3" id="KW-1185">Reference proteome</keyword>
<feature type="signal peptide" evidence="1">
    <location>
        <begin position="1"/>
        <end position="18"/>
    </location>
</feature>
<evidence type="ECO:0000313" key="3">
    <source>
        <dbReference type="Proteomes" id="UP001153269"/>
    </source>
</evidence>
<gene>
    <name evidence="2" type="ORF">PLEPLA_LOCUS47909</name>
</gene>
<organism evidence="2 3">
    <name type="scientific">Pleuronectes platessa</name>
    <name type="common">European plaice</name>
    <dbReference type="NCBI Taxonomy" id="8262"/>
    <lineage>
        <taxon>Eukaryota</taxon>
        <taxon>Metazoa</taxon>
        <taxon>Chordata</taxon>
        <taxon>Craniata</taxon>
        <taxon>Vertebrata</taxon>
        <taxon>Euteleostomi</taxon>
        <taxon>Actinopterygii</taxon>
        <taxon>Neopterygii</taxon>
        <taxon>Teleostei</taxon>
        <taxon>Neoteleostei</taxon>
        <taxon>Acanthomorphata</taxon>
        <taxon>Carangaria</taxon>
        <taxon>Pleuronectiformes</taxon>
        <taxon>Pleuronectoidei</taxon>
        <taxon>Pleuronectidae</taxon>
        <taxon>Pleuronectes</taxon>
    </lineage>
</organism>
<feature type="non-terminal residue" evidence="2">
    <location>
        <position position="1"/>
    </location>
</feature>
<evidence type="ECO:0000256" key="1">
    <source>
        <dbReference type="SAM" id="SignalP"/>
    </source>
</evidence>
<protein>
    <submittedName>
        <fullName evidence="2">Uncharacterized protein</fullName>
    </submittedName>
</protein>
<dbReference type="AlphaFoldDB" id="A0A9N7VVE2"/>
<comment type="caution">
    <text evidence="2">The sequence shown here is derived from an EMBL/GenBank/DDBJ whole genome shotgun (WGS) entry which is preliminary data.</text>
</comment>
<name>A0A9N7VVE2_PLEPL</name>
<accession>A0A9N7VVE2</accession>
<keyword evidence="1" id="KW-0732">Signal</keyword>
<dbReference type="EMBL" id="CADEAL010004458">
    <property type="protein sequence ID" value="CAB1460072.1"/>
    <property type="molecule type" value="Genomic_DNA"/>
</dbReference>
<feature type="chain" id="PRO_5040184368" evidence="1">
    <location>
        <begin position="19"/>
        <end position="105"/>
    </location>
</feature>
<evidence type="ECO:0000313" key="2">
    <source>
        <dbReference type="EMBL" id="CAB1460072.1"/>
    </source>
</evidence>
<reference evidence="2" key="1">
    <citation type="submission" date="2020-03" db="EMBL/GenBank/DDBJ databases">
        <authorList>
            <person name="Weist P."/>
        </authorList>
    </citation>
    <scope>NUCLEOTIDE SEQUENCE</scope>
</reference>
<sequence>PFIPSSLLLLIPLPAPLPWLIPDRPTANVHQMPPPNPTPSHSLSLLTPLFDTDRWNCYQCWLLRLGPLSPTLHTVYFVFPSLIPYQVKNKSREGVNEWKEMERER</sequence>